<evidence type="ECO:0000313" key="1">
    <source>
        <dbReference type="EMBL" id="QYW06327.1"/>
    </source>
</evidence>
<dbReference type="Proteomes" id="UP000827858">
    <property type="component" value="Segment"/>
</dbReference>
<name>A0AAE7WVB0_9CAUD</name>
<proteinExistence type="predicted"/>
<dbReference type="EMBL" id="MZ568829">
    <property type="protein sequence ID" value="QYW06327.1"/>
    <property type="molecule type" value="Genomic_DNA"/>
</dbReference>
<keyword evidence="2" id="KW-1185">Reference proteome</keyword>
<sequence>MSGEKNAVTQSMKTAPALAAFTGKVPLQKTQKNAIAII</sequence>
<gene>
    <name evidence="1" type="ORF">M163_p37</name>
</gene>
<accession>A0AAE7WVB0</accession>
<evidence type="ECO:0000313" key="2">
    <source>
        <dbReference type="Proteomes" id="UP000827858"/>
    </source>
</evidence>
<organism evidence="1 2">
    <name type="scientific">Shewanella phage vB_SspM_M16-3</name>
    <dbReference type="NCBI Taxonomy" id="2866684"/>
    <lineage>
        <taxon>Viruses</taxon>
        <taxon>Duplodnaviria</taxon>
        <taxon>Heunggongvirae</taxon>
        <taxon>Uroviricota</taxon>
        <taxon>Caudoviricetes</taxon>
        <taxon>Peduoviridae</taxon>
        <taxon>Arsenicumvirus</taxon>
        <taxon>Arsenicumvirus M163</taxon>
    </lineage>
</organism>
<protein>
    <submittedName>
        <fullName evidence="1">Uncharacterized protein</fullName>
    </submittedName>
</protein>
<reference evidence="1" key="1">
    <citation type="submission" date="2021-07" db="EMBL/GenBank/DDBJ databases">
        <title>Identification, Characterization, and Genomic Analysis of Novel Shewanella Virulent Phage from a Gold Mine.</title>
        <authorList>
            <person name="Bujak K."/>
            <person name="Decewicz P."/>
            <person name="Radlinska M."/>
        </authorList>
    </citation>
    <scope>NUCLEOTIDE SEQUENCE</scope>
</reference>